<accession>A0A1F6V4P9</accession>
<protein>
    <submittedName>
        <fullName evidence="1">Uncharacterized protein</fullName>
    </submittedName>
</protein>
<proteinExistence type="predicted"/>
<comment type="caution">
    <text evidence="1">The sequence shown here is derived from an EMBL/GenBank/DDBJ whole genome shotgun (WGS) entry which is preliminary data.</text>
</comment>
<evidence type="ECO:0000313" key="1">
    <source>
        <dbReference type="EMBL" id="OGI64592.1"/>
    </source>
</evidence>
<dbReference type="Proteomes" id="UP000178700">
    <property type="component" value="Unassembled WGS sequence"/>
</dbReference>
<organism evidence="1 2">
    <name type="scientific">Candidatus Nomurabacteria bacterium RIFCSPHIGHO2_01_FULL_39_10</name>
    <dbReference type="NCBI Taxonomy" id="1801733"/>
    <lineage>
        <taxon>Bacteria</taxon>
        <taxon>Candidatus Nomuraibacteriota</taxon>
    </lineage>
</organism>
<dbReference type="EMBL" id="MFTJ01000047">
    <property type="protein sequence ID" value="OGI64592.1"/>
    <property type="molecule type" value="Genomic_DNA"/>
</dbReference>
<evidence type="ECO:0000313" key="2">
    <source>
        <dbReference type="Proteomes" id="UP000178700"/>
    </source>
</evidence>
<name>A0A1F6V4P9_9BACT</name>
<dbReference type="AlphaFoldDB" id="A0A1F6V4P9"/>
<sequence length="67" mass="7114">MGKSISLGAWRTFTFSISMNAPGSANAVALDKVMDNNNLATGLIRGDGNRLEYGGMDQTVPLVDCHI</sequence>
<reference evidence="1 2" key="1">
    <citation type="journal article" date="2016" name="Nat. Commun.">
        <title>Thousands of microbial genomes shed light on interconnected biogeochemical processes in an aquifer system.</title>
        <authorList>
            <person name="Anantharaman K."/>
            <person name="Brown C.T."/>
            <person name="Hug L.A."/>
            <person name="Sharon I."/>
            <person name="Castelle C.J."/>
            <person name="Probst A.J."/>
            <person name="Thomas B.C."/>
            <person name="Singh A."/>
            <person name="Wilkins M.J."/>
            <person name="Karaoz U."/>
            <person name="Brodie E.L."/>
            <person name="Williams K.H."/>
            <person name="Hubbard S.S."/>
            <person name="Banfield J.F."/>
        </authorList>
    </citation>
    <scope>NUCLEOTIDE SEQUENCE [LARGE SCALE GENOMIC DNA]</scope>
</reference>
<gene>
    <name evidence="1" type="ORF">A2642_03880</name>
</gene>